<dbReference type="GO" id="GO:0005634">
    <property type="term" value="C:nucleus"/>
    <property type="evidence" value="ECO:0007669"/>
    <property type="project" value="TreeGrafter"/>
</dbReference>
<reference evidence="3" key="2">
    <citation type="journal article" date="2024" name="Plant">
        <title>Genomic evolution and insights into agronomic trait innovations of Sesamum species.</title>
        <authorList>
            <person name="Miao H."/>
            <person name="Wang L."/>
            <person name="Qu L."/>
            <person name="Liu H."/>
            <person name="Sun Y."/>
            <person name="Le M."/>
            <person name="Wang Q."/>
            <person name="Wei S."/>
            <person name="Zheng Y."/>
            <person name="Lin W."/>
            <person name="Duan Y."/>
            <person name="Cao H."/>
            <person name="Xiong S."/>
            <person name="Wang X."/>
            <person name="Wei L."/>
            <person name="Li C."/>
            <person name="Ma Q."/>
            <person name="Ju M."/>
            <person name="Zhao R."/>
            <person name="Li G."/>
            <person name="Mu C."/>
            <person name="Tian Q."/>
            <person name="Mei H."/>
            <person name="Zhang T."/>
            <person name="Gao T."/>
            <person name="Zhang H."/>
        </authorList>
    </citation>
    <scope>NUCLEOTIDE SEQUENCE</scope>
    <source>
        <strain evidence="3">G02</strain>
    </source>
</reference>
<dbReference type="Pfam" id="PF03399">
    <property type="entry name" value="SAC3_GANP"/>
    <property type="match status" value="1"/>
</dbReference>
<feature type="non-terminal residue" evidence="3">
    <location>
        <position position="1"/>
    </location>
</feature>
<feature type="compositionally biased region" description="Basic and acidic residues" evidence="1">
    <location>
        <begin position="494"/>
        <end position="511"/>
    </location>
</feature>
<feature type="domain" description="PCI" evidence="2">
    <location>
        <begin position="578"/>
        <end position="751"/>
    </location>
</feature>
<feature type="region of interest" description="Disordered" evidence="1">
    <location>
        <begin position="33"/>
        <end position="69"/>
    </location>
</feature>
<dbReference type="PANTHER" id="PTHR12436:SF4">
    <property type="entry name" value="LEUKOCYTE RECEPTOR CLUSTER MEMBER 8"/>
    <property type="match status" value="1"/>
</dbReference>
<dbReference type="AlphaFoldDB" id="A0AAW2S8Y4"/>
<sequence>KHQINDTHQVQSSYFPPNCAVASWSTQGGNGVLSTSGYNHDQQVDPNLKSGQDGANLVSNGSTSNPGPANVVQGYSGYAAYPNSDPYGYSSTGYAAYYNNYQQQPSQYQQQPGQYQQQPSQYQQQPGQYQQQSGQYQQQPSQYQQQSSQYQQQSSQYQPQSNQSYPHHVGAYQNTGAPYQPLSSFQNTGSYAGPASYSSTYYNPGDYQTSGSYTSGNYGTQTNLWHGGQYATYSSHQYPNYTPDSTSAYSSATAVATSQYQQHYKQWEDYYNQTQTEVSCAPGTENVSVSIASSVNNSVPSGSSGYTASNNQMPAAYTPSWRPEFSSSDLTSVQVITKATADGTLYTKDWDTEPLFPLPNTDAFNKDDTQLPIPTSVMPKSKSPSRRAKSRWEPIPEEKVVDKSANISYGTAKYGGWNSKQFSGGKIENKDHFGTKFSSSDHRSSSKNFARPAKRQRLGEDLNAGDDGEISSDSDKEQNLTKYYSAAIALADSPEEKKRRENRSKRFDKGHGNQVEKNNFRGKDMGAGKLYARRASAVVLSRTFDESGSRAVEDIDWDALTVKGTCQEIEKRYLRLTSAPDPATCQSQLKTLYGEGITGCHMEFAAYNLLCVMLHSNNNRDLLSAMSRLSANAKMDKAVKHALSVRSAVTSGNYVTFFRLYKTAPNLNTFLMDLYVEKMRYAAVKCMSRSYRPTVPVSYLSQILGFTNALPTSESIDEKEVDGVEECIEWLKAHGACLISDSTGETLLDAKASASCLYMPEPEDAVSHGDASLAVNDFLTRSLA</sequence>
<evidence type="ECO:0000313" key="3">
    <source>
        <dbReference type="EMBL" id="KAL0388156.1"/>
    </source>
</evidence>
<feature type="compositionally biased region" description="Basic and acidic residues" evidence="1">
    <location>
        <begin position="433"/>
        <end position="444"/>
    </location>
</feature>
<dbReference type="Gene3D" id="1.25.40.990">
    <property type="match status" value="1"/>
</dbReference>
<protein>
    <submittedName>
        <fullName evidence="3">SAC3 family protein A</fullName>
    </submittedName>
</protein>
<feature type="region of interest" description="Disordered" evidence="1">
    <location>
        <begin position="433"/>
        <end position="476"/>
    </location>
</feature>
<accession>A0AAW2S8Y4</accession>
<gene>
    <name evidence="3" type="ORF">Sradi_2697400</name>
</gene>
<evidence type="ECO:0000259" key="2">
    <source>
        <dbReference type="PROSITE" id="PS50250"/>
    </source>
</evidence>
<evidence type="ECO:0000256" key="1">
    <source>
        <dbReference type="SAM" id="MobiDB-lite"/>
    </source>
</evidence>
<dbReference type="InterPro" id="IPR005062">
    <property type="entry name" value="SAC3/GANP/THP3_conserved"/>
</dbReference>
<dbReference type="EMBL" id="JACGWJ010000011">
    <property type="protein sequence ID" value="KAL0388156.1"/>
    <property type="molecule type" value="Genomic_DNA"/>
</dbReference>
<dbReference type="PANTHER" id="PTHR12436">
    <property type="entry name" value="80 KDA MCM3-ASSOCIATED PROTEIN"/>
    <property type="match status" value="1"/>
</dbReference>
<feature type="compositionally biased region" description="Acidic residues" evidence="1">
    <location>
        <begin position="463"/>
        <end position="472"/>
    </location>
</feature>
<feature type="compositionally biased region" description="Polar residues" evidence="1">
    <location>
        <begin position="172"/>
        <end position="181"/>
    </location>
</feature>
<feature type="compositionally biased region" description="Polar residues" evidence="1">
    <location>
        <begin position="33"/>
        <end position="45"/>
    </location>
</feature>
<comment type="caution">
    <text evidence="3">The sequence shown here is derived from an EMBL/GenBank/DDBJ whole genome shotgun (WGS) entry which is preliminary data.</text>
</comment>
<organism evidence="3">
    <name type="scientific">Sesamum radiatum</name>
    <name type="common">Black benniseed</name>
    <dbReference type="NCBI Taxonomy" id="300843"/>
    <lineage>
        <taxon>Eukaryota</taxon>
        <taxon>Viridiplantae</taxon>
        <taxon>Streptophyta</taxon>
        <taxon>Embryophyta</taxon>
        <taxon>Tracheophyta</taxon>
        <taxon>Spermatophyta</taxon>
        <taxon>Magnoliopsida</taxon>
        <taxon>eudicotyledons</taxon>
        <taxon>Gunneridae</taxon>
        <taxon>Pentapetalae</taxon>
        <taxon>asterids</taxon>
        <taxon>lamiids</taxon>
        <taxon>Lamiales</taxon>
        <taxon>Pedaliaceae</taxon>
        <taxon>Sesamum</taxon>
    </lineage>
</organism>
<dbReference type="PROSITE" id="PS50250">
    <property type="entry name" value="PCI"/>
    <property type="match status" value="1"/>
</dbReference>
<dbReference type="InterPro" id="IPR000717">
    <property type="entry name" value="PCI_dom"/>
</dbReference>
<feature type="compositionally biased region" description="Low complexity" evidence="1">
    <location>
        <begin position="105"/>
        <end position="166"/>
    </location>
</feature>
<feature type="region of interest" description="Disordered" evidence="1">
    <location>
        <begin position="360"/>
        <end position="395"/>
    </location>
</feature>
<feature type="region of interest" description="Disordered" evidence="1">
    <location>
        <begin position="491"/>
        <end position="523"/>
    </location>
</feature>
<reference evidence="3" key="1">
    <citation type="submission" date="2020-06" db="EMBL/GenBank/DDBJ databases">
        <authorList>
            <person name="Li T."/>
            <person name="Hu X."/>
            <person name="Zhang T."/>
            <person name="Song X."/>
            <person name="Zhang H."/>
            <person name="Dai N."/>
            <person name="Sheng W."/>
            <person name="Hou X."/>
            <person name="Wei L."/>
        </authorList>
    </citation>
    <scope>NUCLEOTIDE SEQUENCE</scope>
    <source>
        <strain evidence="3">G02</strain>
        <tissue evidence="3">Leaf</tissue>
    </source>
</reference>
<proteinExistence type="predicted"/>
<feature type="region of interest" description="Disordered" evidence="1">
    <location>
        <begin position="105"/>
        <end position="181"/>
    </location>
</feature>
<feature type="compositionally biased region" description="Polar residues" evidence="1">
    <location>
        <begin position="57"/>
        <end position="67"/>
    </location>
</feature>
<name>A0AAW2S8Y4_SESRA</name>
<dbReference type="InterPro" id="IPR045107">
    <property type="entry name" value="SAC3/GANP/THP3"/>
</dbReference>